<dbReference type="Proteomes" id="UP001597297">
    <property type="component" value="Unassembled WGS sequence"/>
</dbReference>
<gene>
    <name evidence="5" type="ORF">ACFSQZ_04635</name>
</gene>
<keyword evidence="4" id="KW-0949">S-adenosyl-L-methionine</keyword>
<organism evidence="5 6">
    <name type="scientific">Rubritalea spongiae</name>
    <dbReference type="NCBI Taxonomy" id="430797"/>
    <lineage>
        <taxon>Bacteria</taxon>
        <taxon>Pseudomonadati</taxon>
        <taxon>Verrucomicrobiota</taxon>
        <taxon>Verrucomicrobiia</taxon>
        <taxon>Verrucomicrobiales</taxon>
        <taxon>Rubritaleaceae</taxon>
        <taxon>Rubritalea</taxon>
    </lineage>
</organism>
<evidence type="ECO:0000313" key="6">
    <source>
        <dbReference type="Proteomes" id="UP001597297"/>
    </source>
</evidence>
<comment type="caution">
    <text evidence="5">The sequence shown here is derived from an EMBL/GenBank/DDBJ whole genome shotgun (WGS) entry which is preliminary data.</text>
</comment>
<reference evidence="6" key="1">
    <citation type="journal article" date="2019" name="Int. J. Syst. Evol. Microbiol.">
        <title>The Global Catalogue of Microorganisms (GCM) 10K type strain sequencing project: providing services to taxonomists for standard genome sequencing and annotation.</title>
        <authorList>
            <consortium name="The Broad Institute Genomics Platform"/>
            <consortium name="The Broad Institute Genome Sequencing Center for Infectious Disease"/>
            <person name="Wu L."/>
            <person name="Ma J."/>
        </authorList>
    </citation>
    <scope>NUCLEOTIDE SEQUENCE [LARGE SCALE GENOMIC DNA]</scope>
    <source>
        <strain evidence="6">JCM 16545</strain>
    </source>
</reference>
<keyword evidence="6" id="KW-1185">Reference proteome</keyword>
<dbReference type="Pfam" id="PF05724">
    <property type="entry name" value="TPMT"/>
    <property type="match status" value="1"/>
</dbReference>
<evidence type="ECO:0000256" key="1">
    <source>
        <dbReference type="ARBA" id="ARBA00022553"/>
    </source>
</evidence>
<name>A0ABW5E3A0_9BACT</name>
<dbReference type="CDD" id="cd02440">
    <property type="entry name" value="AdoMet_MTases"/>
    <property type="match status" value="1"/>
</dbReference>
<dbReference type="InterPro" id="IPR029063">
    <property type="entry name" value="SAM-dependent_MTases_sf"/>
</dbReference>
<keyword evidence="1" id="KW-0597">Phosphoprotein</keyword>
<dbReference type="GO" id="GO:0032259">
    <property type="term" value="P:methylation"/>
    <property type="evidence" value="ECO:0007669"/>
    <property type="project" value="UniProtKB-KW"/>
</dbReference>
<accession>A0ABW5E3A0</accession>
<evidence type="ECO:0000313" key="5">
    <source>
        <dbReference type="EMBL" id="MFD2275748.1"/>
    </source>
</evidence>
<sequence>MDWQARYQVGDTPWDKGCVTPVLTELIGKNPFFFGESKRFFVPGCGFGYDALAIAETGSSVIGMDIAESAVKQAQRLESAERELSFVSGDIFELAENLYGRFDFVWEHTCFCALDPSLRSRYVEQMWKVLKQGGAVVGVFFINPDVAAGEGPPYGASREEIRALFASHFVLEWESEPKCCYEGREGREHVMLFRRLTDCREIDC</sequence>
<proteinExistence type="predicted"/>
<evidence type="ECO:0000256" key="3">
    <source>
        <dbReference type="ARBA" id="ARBA00022679"/>
    </source>
</evidence>
<protein>
    <submittedName>
        <fullName evidence="5">Methyltransferase domain-containing protein</fullName>
    </submittedName>
</protein>
<dbReference type="Gene3D" id="3.40.50.150">
    <property type="entry name" value="Vaccinia Virus protein VP39"/>
    <property type="match status" value="1"/>
</dbReference>
<dbReference type="GO" id="GO:0008168">
    <property type="term" value="F:methyltransferase activity"/>
    <property type="evidence" value="ECO:0007669"/>
    <property type="project" value="UniProtKB-KW"/>
</dbReference>
<dbReference type="EMBL" id="JBHUJC010000012">
    <property type="protein sequence ID" value="MFD2275748.1"/>
    <property type="molecule type" value="Genomic_DNA"/>
</dbReference>
<dbReference type="RefSeq" id="WP_377094277.1">
    <property type="nucleotide sequence ID" value="NZ_JBHSJM010000001.1"/>
</dbReference>
<dbReference type="InterPro" id="IPR008854">
    <property type="entry name" value="TPMT"/>
</dbReference>
<keyword evidence="2 5" id="KW-0489">Methyltransferase</keyword>
<dbReference type="PROSITE" id="PS51585">
    <property type="entry name" value="SAM_MT_TPMT"/>
    <property type="match status" value="1"/>
</dbReference>
<evidence type="ECO:0000256" key="4">
    <source>
        <dbReference type="ARBA" id="ARBA00022691"/>
    </source>
</evidence>
<dbReference type="SUPFAM" id="SSF53335">
    <property type="entry name" value="S-adenosyl-L-methionine-dependent methyltransferases"/>
    <property type="match status" value="1"/>
</dbReference>
<dbReference type="PANTHER" id="PTHR32183">
    <property type="match status" value="1"/>
</dbReference>
<keyword evidence="3" id="KW-0808">Transferase</keyword>
<dbReference type="PANTHER" id="PTHR32183:SF6">
    <property type="entry name" value="CYSTEINE SULFINATE DESULFINASE_CYSTEINE DESULFURASE AND RELATED ENZYMES"/>
    <property type="match status" value="1"/>
</dbReference>
<evidence type="ECO:0000256" key="2">
    <source>
        <dbReference type="ARBA" id="ARBA00022603"/>
    </source>
</evidence>